<keyword evidence="2" id="KW-0808">Transferase</keyword>
<evidence type="ECO:0000313" key="3">
    <source>
        <dbReference type="Proteomes" id="UP001597468"/>
    </source>
</evidence>
<dbReference type="PROSITE" id="PS51186">
    <property type="entry name" value="GNAT"/>
    <property type="match status" value="1"/>
</dbReference>
<keyword evidence="3" id="KW-1185">Reference proteome</keyword>
<gene>
    <name evidence="2" type="ORF">ACFSTG_00340</name>
</gene>
<dbReference type="InterPro" id="IPR000182">
    <property type="entry name" value="GNAT_dom"/>
</dbReference>
<dbReference type="RefSeq" id="WP_380747336.1">
    <property type="nucleotide sequence ID" value="NZ_JBHULT010000003.1"/>
</dbReference>
<dbReference type="CDD" id="cd04301">
    <property type="entry name" value="NAT_SF"/>
    <property type="match status" value="1"/>
</dbReference>
<dbReference type="GO" id="GO:0016746">
    <property type="term" value="F:acyltransferase activity"/>
    <property type="evidence" value="ECO:0007669"/>
    <property type="project" value="UniProtKB-KW"/>
</dbReference>
<organism evidence="2 3">
    <name type="scientific">Salinimicrobium flavum</name>
    <dbReference type="NCBI Taxonomy" id="1737065"/>
    <lineage>
        <taxon>Bacteria</taxon>
        <taxon>Pseudomonadati</taxon>
        <taxon>Bacteroidota</taxon>
        <taxon>Flavobacteriia</taxon>
        <taxon>Flavobacteriales</taxon>
        <taxon>Flavobacteriaceae</taxon>
        <taxon>Salinimicrobium</taxon>
    </lineage>
</organism>
<comment type="caution">
    <text evidence="2">The sequence shown here is derived from an EMBL/GenBank/DDBJ whole genome shotgun (WGS) entry which is preliminary data.</text>
</comment>
<evidence type="ECO:0000259" key="1">
    <source>
        <dbReference type="PROSITE" id="PS51186"/>
    </source>
</evidence>
<dbReference type="PANTHER" id="PTHR43305:SF1">
    <property type="entry name" value="FAMILY N-ACETYLTRANSFERASE, PUTATIVE (AFU_ORTHOLOGUE AFUA_2G01380)-RELATED"/>
    <property type="match status" value="1"/>
</dbReference>
<reference evidence="3" key="1">
    <citation type="journal article" date="2019" name="Int. J. Syst. Evol. Microbiol.">
        <title>The Global Catalogue of Microorganisms (GCM) 10K type strain sequencing project: providing services to taxonomists for standard genome sequencing and annotation.</title>
        <authorList>
            <consortium name="The Broad Institute Genomics Platform"/>
            <consortium name="The Broad Institute Genome Sequencing Center for Infectious Disease"/>
            <person name="Wu L."/>
            <person name="Ma J."/>
        </authorList>
    </citation>
    <scope>NUCLEOTIDE SEQUENCE [LARGE SCALE GENOMIC DNA]</scope>
    <source>
        <strain evidence="3">KCTC 42585</strain>
    </source>
</reference>
<dbReference type="PANTHER" id="PTHR43305">
    <property type="entry name" value="FAMILY N-ACETYLTRANSFERASE, PUTATIVE (AFU_ORTHOLOGUE AFUA_2G01380)-RELATED"/>
    <property type="match status" value="1"/>
</dbReference>
<protein>
    <submittedName>
        <fullName evidence="2">GNAT family N-acetyltransferase</fullName>
        <ecNumber evidence="2">2.3.-.-</ecNumber>
    </submittedName>
</protein>
<name>A0ABW5IW50_9FLAO</name>
<accession>A0ABW5IW50</accession>
<sequence>MRIIPFEPRYAQDFRDLNIAWLEKYFWVEPHDEEVLGNPQKYIIDPGGTIFLVQDAERIIGTVALMKIEDGIFELTKMSVTPAYQGRNIGQELMTHTLTYAKDQGWQKLIIYSNRKLENAIYIYRKFGFKEIPIEGNNPYARGDIKMELLLS</sequence>
<proteinExistence type="predicted"/>
<dbReference type="InterPro" id="IPR052777">
    <property type="entry name" value="Acetyltransferase_Enz"/>
</dbReference>
<feature type="domain" description="N-acetyltransferase" evidence="1">
    <location>
        <begin position="1"/>
        <end position="152"/>
    </location>
</feature>
<evidence type="ECO:0000313" key="2">
    <source>
        <dbReference type="EMBL" id="MFD2516335.1"/>
    </source>
</evidence>
<dbReference type="InterPro" id="IPR016181">
    <property type="entry name" value="Acyl_CoA_acyltransferase"/>
</dbReference>
<keyword evidence="2" id="KW-0012">Acyltransferase</keyword>
<dbReference type="EC" id="2.3.-.-" evidence="2"/>
<dbReference type="EMBL" id="JBHULT010000003">
    <property type="protein sequence ID" value="MFD2516335.1"/>
    <property type="molecule type" value="Genomic_DNA"/>
</dbReference>
<dbReference type="Gene3D" id="3.40.630.30">
    <property type="match status" value="1"/>
</dbReference>
<dbReference type="Proteomes" id="UP001597468">
    <property type="component" value="Unassembled WGS sequence"/>
</dbReference>
<dbReference type="SUPFAM" id="SSF55729">
    <property type="entry name" value="Acyl-CoA N-acyltransferases (Nat)"/>
    <property type="match status" value="1"/>
</dbReference>
<dbReference type="Pfam" id="PF00583">
    <property type="entry name" value="Acetyltransf_1"/>
    <property type="match status" value="1"/>
</dbReference>